<evidence type="ECO:0000313" key="3">
    <source>
        <dbReference type="Proteomes" id="UP001652642"/>
    </source>
</evidence>
<reference evidence="4" key="1">
    <citation type="submission" date="2025-08" db="UniProtKB">
        <authorList>
            <consortium name="RefSeq"/>
        </authorList>
    </citation>
    <scope>IDENTIFICATION</scope>
</reference>
<dbReference type="RefSeq" id="XP_072852695.1">
    <property type="nucleotide sequence ID" value="XM_072996594.1"/>
</dbReference>
<evidence type="ECO:0000313" key="4">
    <source>
        <dbReference type="RefSeq" id="XP_072852695.1"/>
    </source>
</evidence>
<dbReference type="Gene3D" id="3.15.20.10">
    <property type="entry name" value="Bactericidal permeability-increasing protein, domain 2"/>
    <property type="match status" value="1"/>
</dbReference>
<evidence type="ECO:0000259" key="2">
    <source>
        <dbReference type="Pfam" id="PF01273"/>
    </source>
</evidence>
<protein>
    <submittedName>
        <fullName evidence="4">BPI fold-containing family B member 3-like</fullName>
    </submittedName>
</protein>
<accession>A0ABM5G4W7</accession>
<gene>
    <name evidence="4" type="primary">LOC140706462</name>
</gene>
<dbReference type="InterPro" id="IPR051660">
    <property type="entry name" value="BPI_fold-BPI/LBP"/>
</dbReference>
<name>A0ABM5G4W7_9SAUR</name>
<dbReference type="Pfam" id="PF01273">
    <property type="entry name" value="LBP_BPI_CETP"/>
    <property type="match status" value="1"/>
</dbReference>
<keyword evidence="1" id="KW-0732">Signal</keyword>
<feature type="signal peptide" evidence="1">
    <location>
        <begin position="1"/>
        <end position="19"/>
    </location>
</feature>
<sequence>MWKILGLVVVCGLLSASEGKPYAGRSCTNSRESAKFIISAMLHDGLLLNHLKGISLSDVNFGELLDQANSITGLRIGNLEVTSYEGALMPSGLDVSLSVCLNITGHTLLDPSNLVSLSLEVTFRVKYERTNFQNGSLDIIFHECGANFGAITTTLLGSTLSASFLDKIRDSIIAEINLQICGVLKTVIHLAKDFLFNSINALPLGPYATLRCTMARLPSVSDTFTAVDVYIDVEVPGQGILSIPDSAGSINPPCLSNFKSCQFFHPELFNIVLSVLAPKEPQELSCTPDKFSGADELRNAILALVPSENQGIVSGGALHIRISIEANPTVVFGPNGIIITATLKVEFFIRNADGSTYFVLVVRSRVTLGAVLSFVKGRVIFVASVIGNALELISSDAGISDDVSSLEPHCANLLGETFLPIFNGRLAVGLPVFPIFSTVSINPTFQFLEGALAACS</sequence>
<proteinExistence type="predicted"/>
<dbReference type="InterPro" id="IPR017942">
    <property type="entry name" value="Lipid-bd_serum_glycop_N"/>
</dbReference>
<dbReference type="SUPFAM" id="SSF55394">
    <property type="entry name" value="Bactericidal permeability-increasing protein, BPI"/>
    <property type="match status" value="2"/>
</dbReference>
<dbReference type="PANTHER" id="PTHR46019">
    <property type="entry name" value="BPI FOLD-CONTAINING FAMILY B MEMBER 4-RELATED"/>
    <property type="match status" value="1"/>
</dbReference>
<dbReference type="Proteomes" id="UP001652642">
    <property type="component" value="Chromosome 4"/>
</dbReference>
<dbReference type="GeneID" id="140706462"/>
<feature type="chain" id="PRO_5047079791" evidence="1">
    <location>
        <begin position="20"/>
        <end position="456"/>
    </location>
</feature>
<feature type="domain" description="Lipid-binding serum glycoprotein N-terminal" evidence="2">
    <location>
        <begin position="66"/>
        <end position="188"/>
    </location>
</feature>
<dbReference type="InterPro" id="IPR017943">
    <property type="entry name" value="Bactericidal_perm-incr_a/b_dom"/>
</dbReference>
<keyword evidence="3" id="KW-1185">Reference proteome</keyword>
<organism evidence="3 4">
    <name type="scientific">Pogona vitticeps</name>
    <name type="common">central bearded dragon</name>
    <dbReference type="NCBI Taxonomy" id="103695"/>
    <lineage>
        <taxon>Eukaryota</taxon>
        <taxon>Metazoa</taxon>
        <taxon>Chordata</taxon>
        <taxon>Craniata</taxon>
        <taxon>Vertebrata</taxon>
        <taxon>Euteleostomi</taxon>
        <taxon>Lepidosauria</taxon>
        <taxon>Squamata</taxon>
        <taxon>Bifurcata</taxon>
        <taxon>Unidentata</taxon>
        <taxon>Episquamata</taxon>
        <taxon>Toxicofera</taxon>
        <taxon>Iguania</taxon>
        <taxon>Acrodonta</taxon>
        <taxon>Agamidae</taxon>
        <taxon>Amphibolurinae</taxon>
        <taxon>Pogona</taxon>
    </lineage>
</organism>
<evidence type="ECO:0000256" key="1">
    <source>
        <dbReference type="SAM" id="SignalP"/>
    </source>
</evidence>
<dbReference type="Gene3D" id="3.15.10.10">
    <property type="entry name" value="Bactericidal permeability-increasing protein, domain 1"/>
    <property type="match status" value="1"/>
</dbReference>
<dbReference type="PANTHER" id="PTHR46019:SF4">
    <property type="entry name" value="BPI FOLD-CONTAINING FAMILY B MEMBER 4"/>
    <property type="match status" value="1"/>
</dbReference>